<evidence type="ECO:0000256" key="7">
    <source>
        <dbReference type="ARBA" id="ARBA00023136"/>
    </source>
</evidence>
<keyword evidence="6" id="KW-0496">Mitochondrion</keyword>
<dbReference type="GO" id="GO:0031966">
    <property type="term" value="C:mitochondrial membrane"/>
    <property type="evidence" value="ECO:0007669"/>
    <property type="project" value="UniProtKB-SubCell"/>
</dbReference>
<sequence length="245" mass="27675">GLWKGNLSAEYLYLSYGAIQFATYSTMEESLHQFTFLGYQLPQSTVSFASGFATGIVATMCTYPFDLLRTRFAAQGDVKAYQGFFDSIRAITKSEGIQGFYRGMWPSLVQIMPYISLVFGTYDYSTRWFQLAKERSTLIHYISPFQDIICGGIAGTVGKLGVFPLDVVRKRLQLFAREQVPVYSSSVWRTIREIALHEGIQGLYRGLVPGLVKSAPASAITFFIYGQMQRACDEYNKRNPQKIFP</sequence>
<gene>
    <name evidence="10" type="primary">TPC1</name>
    <name evidence="10" type="ORF">IWQ62_000686</name>
</gene>
<name>A0A9W8AU95_9FUNG</name>
<dbReference type="Gene3D" id="1.50.40.10">
    <property type="entry name" value="Mitochondrial carrier domain"/>
    <property type="match status" value="1"/>
</dbReference>
<dbReference type="InterPro" id="IPR018108">
    <property type="entry name" value="MCP_transmembrane"/>
</dbReference>
<keyword evidence="7 8" id="KW-0472">Membrane</keyword>
<evidence type="ECO:0000256" key="5">
    <source>
        <dbReference type="ARBA" id="ARBA00022989"/>
    </source>
</evidence>
<feature type="repeat" description="Solcar" evidence="8">
    <location>
        <begin position="42"/>
        <end position="128"/>
    </location>
</feature>
<evidence type="ECO:0000256" key="2">
    <source>
        <dbReference type="ARBA" id="ARBA00022448"/>
    </source>
</evidence>
<proteinExistence type="inferred from homology"/>
<evidence type="ECO:0000256" key="8">
    <source>
        <dbReference type="PROSITE-ProRule" id="PRU00282"/>
    </source>
</evidence>
<evidence type="ECO:0000256" key="6">
    <source>
        <dbReference type="ARBA" id="ARBA00023128"/>
    </source>
</evidence>
<comment type="subcellular location">
    <subcellularLocation>
        <location evidence="1">Mitochondrion membrane</location>
        <topology evidence="1">Multi-pass membrane protein</topology>
    </subcellularLocation>
</comment>
<comment type="caution">
    <text evidence="10">The sequence shown here is derived from an EMBL/GenBank/DDBJ whole genome shotgun (WGS) entry which is preliminary data.</text>
</comment>
<keyword evidence="5" id="KW-1133">Transmembrane helix</keyword>
<evidence type="ECO:0000313" key="11">
    <source>
        <dbReference type="Proteomes" id="UP001150925"/>
    </source>
</evidence>
<dbReference type="OrthoDB" id="18574at2759"/>
<feature type="repeat" description="Solcar" evidence="8">
    <location>
        <begin position="142"/>
        <end position="231"/>
    </location>
</feature>
<comment type="similarity">
    <text evidence="9">Belongs to the mitochondrial carrier (TC 2.A.29) family.</text>
</comment>
<dbReference type="InterPro" id="IPR002067">
    <property type="entry name" value="MCP"/>
</dbReference>
<evidence type="ECO:0000313" key="10">
    <source>
        <dbReference type="EMBL" id="KAJ1969336.1"/>
    </source>
</evidence>
<keyword evidence="4" id="KW-0677">Repeat</keyword>
<dbReference type="PANTHER" id="PTHR24089">
    <property type="entry name" value="SOLUTE CARRIER FAMILY 25"/>
    <property type="match status" value="1"/>
</dbReference>
<protein>
    <submittedName>
        <fullName evidence="10">Mitochondrial thiamine pyrophosphate transporter</fullName>
    </submittedName>
</protein>
<dbReference type="AlphaFoldDB" id="A0A9W8AU95"/>
<organism evidence="10 11">
    <name type="scientific">Dispira parvispora</name>
    <dbReference type="NCBI Taxonomy" id="1520584"/>
    <lineage>
        <taxon>Eukaryota</taxon>
        <taxon>Fungi</taxon>
        <taxon>Fungi incertae sedis</taxon>
        <taxon>Zoopagomycota</taxon>
        <taxon>Kickxellomycotina</taxon>
        <taxon>Dimargaritomycetes</taxon>
        <taxon>Dimargaritales</taxon>
        <taxon>Dimargaritaceae</taxon>
        <taxon>Dispira</taxon>
    </lineage>
</organism>
<dbReference type="PRINTS" id="PR00926">
    <property type="entry name" value="MITOCARRIER"/>
</dbReference>
<dbReference type="Pfam" id="PF00153">
    <property type="entry name" value="Mito_carr"/>
    <property type="match status" value="2"/>
</dbReference>
<evidence type="ECO:0000256" key="4">
    <source>
        <dbReference type="ARBA" id="ARBA00022737"/>
    </source>
</evidence>
<dbReference type="EMBL" id="JANBPY010000069">
    <property type="protein sequence ID" value="KAJ1969336.1"/>
    <property type="molecule type" value="Genomic_DNA"/>
</dbReference>
<accession>A0A9W8AU95</accession>
<keyword evidence="2 9" id="KW-0813">Transport</keyword>
<dbReference type="GO" id="GO:0055085">
    <property type="term" value="P:transmembrane transport"/>
    <property type="evidence" value="ECO:0007669"/>
    <property type="project" value="InterPro"/>
</dbReference>
<feature type="non-terminal residue" evidence="10">
    <location>
        <position position="1"/>
    </location>
</feature>
<dbReference type="InterPro" id="IPR023395">
    <property type="entry name" value="MCP_dom_sf"/>
</dbReference>
<evidence type="ECO:0000256" key="9">
    <source>
        <dbReference type="RuleBase" id="RU000488"/>
    </source>
</evidence>
<keyword evidence="3 8" id="KW-0812">Transmembrane</keyword>
<evidence type="ECO:0000256" key="1">
    <source>
        <dbReference type="ARBA" id="ARBA00004225"/>
    </source>
</evidence>
<dbReference type="PROSITE" id="PS50920">
    <property type="entry name" value="SOLCAR"/>
    <property type="match status" value="2"/>
</dbReference>
<evidence type="ECO:0000256" key="3">
    <source>
        <dbReference type="ARBA" id="ARBA00022692"/>
    </source>
</evidence>
<keyword evidence="11" id="KW-1185">Reference proteome</keyword>
<dbReference type="SUPFAM" id="SSF103506">
    <property type="entry name" value="Mitochondrial carrier"/>
    <property type="match status" value="1"/>
</dbReference>
<dbReference type="Proteomes" id="UP001150925">
    <property type="component" value="Unassembled WGS sequence"/>
</dbReference>
<reference evidence="10" key="1">
    <citation type="submission" date="2022-07" db="EMBL/GenBank/DDBJ databases">
        <title>Phylogenomic reconstructions and comparative analyses of Kickxellomycotina fungi.</title>
        <authorList>
            <person name="Reynolds N.K."/>
            <person name="Stajich J.E."/>
            <person name="Barry K."/>
            <person name="Grigoriev I.V."/>
            <person name="Crous P."/>
            <person name="Smith M.E."/>
        </authorList>
    </citation>
    <scope>NUCLEOTIDE SEQUENCE</scope>
    <source>
        <strain evidence="10">RSA 1196</strain>
    </source>
</reference>